<proteinExistence type="predicted"/>
<evidence type="ECO:0000256" key="2">
    <source>
        <dbReference type="SAM" id="SignalP"/>
    </source>
</evidence>
<feature type="signal peptide" evidence="2">
    <location>
        <begin position="1"/>
        <end position="23"/>
    </location>
</feature>
<keyword evidence="4" id="KW-1185">Reference proteome</keyword>
<feature type="region of interest" description="Disordered" evidence="1">
    <location>
        <begin position="112"/>
        <end position="135"/>
    </location>
</feature>
<keyword evidence="2" id="KW-0732">Signal</keyword>
<feature type="compositionally biased region" description="Polar residues" evidence="1">
    <location>
        <begin position="122"/>
        <end position="132"/>
    </location>
</feature>
<evidence type="ECO:0000256" key="1">
    <source>
        <dbReference type="SAM" id="MobiDB-lite"/>
    </source>
</evidence>
<protein>
    <submittedName>
        <fullName evidence="3">Uncharacterized protein</fullName>
    </submittedName>
</protein>
<feature type="region of interest" description="Disordered" evidence="1">
    <location>
        <begin position="48"/>
        <end position="72"/>
    </location>
</feature>
<accession>A0A4P9ZXD1</accession>
<feature type="compositionally biased region" description="Polar residues" evidence="1">
    <location>
        <begin position="48"/>
        <end position="66"/>
    </location>
</feature>
<dbReference type="AlphaFoldDB" id="A0A4P9ZXD1"/>
<feature type="chain" id="PRO_5020542507" evidence="2">
    <location>
        <begin position="24"/>
        <end position="210"/>
    </location>
</feature>
<sequence length="210" mass="23025">MSSTTRTAVLGLVYFGAMSHIRAASPVDTGREYTPGMAFPGQYSSYWPPSDTASLQSDPSDETPTTGHIPFDSYRPFGQFYDERNHGDSQNHPIPWGLPYFAPVTHWTPGSLSPMGEDAYRPNQQGQASEGASKSELELALYHPPPPSDPLRLGQIQGLLELGYDFSEGSPLAKFNEHIDPDNLLEHMPWVLDHPGALGTETNSNGRPVE</sequence>
<name>A0A4P9ZXD1_9FUNG</name>
<organism evidence="3 4">
    <name type="scientific">Dimargaris cristalligena</name>
    <dbReference type="NCBI Taxonomy" id="215637"/>
    <lineage>
        <taxon>Eukaryota</taxon>
        <taxon>Fungi</taxon>
        <taxon>Fungi incertae sedis</taxon>
        <taxon>Zoopagomycota</taxon>
        <taxon>Kickxellomycotina</taxon>
        <taxon>Dimargaritomycetes</taxon>
        <taxon>Dimargaritales</taxon>
        <taxon>Dimargaritaceae</taxon>
        <taxon>Dimargaris</taxon>
    </lineage>
</organism>
<evidence type="ECO:0000313" key="3">
    <source>
        <dbReference type="EMBL" id="RKP38324.1"/>
    </source>
</evidence>
<dbReference type="EMBL" id="ML002380">
    <property type="protein sequence ID" value="RKP38324.1"/>
    <property type="molecule type" value="Genomic_DNA"/>
</dbReference>
<evidence type="ECO:0000313" key="4">
    <source>
        <dbReference type="Proteomes" id="UP000268162"/>
    </source>
</evidence>
<gene>
    <name evidence="3" type="ORF">BJ085DRAFT_38440</name>
</gene>
<reference evidence="4" key="1">
    <citation type="journal article" date="2018" name="Nat. Microbiol.">
        <title>Leveraging single-cell genomics to expand the fungal tree of life.</title>
        <authorList>
            <person name="Ahrendt S.R."/>
            <person name="Quandt C.A."/>
            <person name="Ciobanu D."/>
            <person name="Clum A."/>
            <person name="Salamov A."/>
            <person name="Andreopoulos B."/>
            <person name="Cheng J.F."/>
            <person name="Woyke T."/>
            <person name="Pelin A."/>
            <person name="Henrissat B."/>
            <person name="Reynolds N.K."/>
            <person name="Benny G.L."/>
            <person name="Smith M.E."/>
            <person name="James T.Y."/>
            <person name="Grigoriev I.V."/>
        </authorList>
    </citation>
    <scope>NUCLEOTIDE SEQUENCE [LARGE SCALE GENOMIC DNA]</scope>
    <source>
        <strain evidence="4">RSA 468</strain>
    </source>
</reference>
<dbReference type="Proteomes" id="UP000268162">
    <property type="component" value="Unassembled WGS sequence"/>
</dbReference>